<protein>
    <submittedName>
        <fullName evidence="1">Uncharacterized protein</fullName>
    </submittedName>
</protein>
<proteinExistence type="predicted"/>
<comment type="caution">
    <text evidence="1">The sequence shown here is derived from an EMBL/GenBank/DDBJ whole genome shotgun (WGS) entry which is preliminary data.</text>
</comment>
<name>A0ABS0U7R9_9GAMM</name>
<dbReference type="Proteomes" id="UP000696184">
    <property type="component" value="Unassembled WGS sequence"/>
</dbReference>
<evidence type="ECO:0000313" key="1">
    <source>
        <dbReference type="EMBL" id="MBI6549926.1"/>
    </source>
</evidence>
<gene>
    <name evidence="1" type="ORF">H8A87_14725</name>
</gene>
<accession>A0ABS0U7R9</accession>
<reference evidence="1 2" key="1">
    <citation type="submission" date="2020-08" db="EMBL/GenBank/DDBJ databases">
        <title>Description of Xenorhabdus lircayensis sp. nov., the symbiotic bacterium associated with the entomopathogenic nematode Steirnernema unicornum.</title>
        <authorList>
            <person name="Castaneda-Alvarez C."/>
            <person name="Prodan S."/>
            <person name="Zamorano A."/>
            <person name="San-Blas E."/>
            <person name="Aballay E."/>
        </authorList>
    </citation>
    <scope>NUCLEOTIDE SEQUENCE [LARGE SCALE GENOMIC DNA]</scope>
    <source>
        <strain evidence="1 2">VLS</strain>
    </source>
</reference>
<dbReference type="RefSeq" id="WP_198690699.1">
    <property type="nucleotide sequence ID" value="NZ_CAWPUD010000052.1"/>
</dbReference>
<evidence type="ECO:0000313" key="2">
    <source>
        <dbReference type="Proteomes" id="UP000696184"/>
    </source>
</evidence>
<organism evidence="1 2">
    <name type="scientific">Xenorhabdus lircayensis</name>
    <dbReference type="NCBI Taxonomy" id="2763499"/>
    <lineage>
        <taxon>Bacteria</taxon>
        <taxon>Pseudomonadati</taxon>
        <taxon>Pseudomonadota</taxon>
        <taxon>Gammaproteobacteria</taxon>
        <taxon>Enterobacterales</taxon>
        <taxon>Morganellaceae</taxon>
        <taxon>Xenorhabdus</taxon>
    </lineage>
</organism>
<dbReference type="EMBL" id="JACOII010000052">
    <property type="protein sequence ID" value="MBI6549926.1"/>
    <property type="molecule type" value="Genomic_DNA"/>
</dbReference>
<keyword evidence="2" id="KW-1185">Reference proteome</keyword>
<sequence length="77" mass="8377">MDIFVEYGILALANMIELDPAGWFQGHVEASFLAGSALLKSNALSKESSRRLKKKPFPISQNLSSTLLQISGITILV</sequence>